<feature type="repeat" description="TPR" evidence="1">
    <location>
        <begin position="528"/>
        <end position="561"/>
    </location>
</feature>
<keyword evidence="2" id="KW-0547">Nucleotide-binding</keyword>
<dbReference type="PANTHER" id="PTHR47691">
    <property type="entry name" value="REGULATOR-RELATED"/>
    <property type="match status" value="1"/>
</dbReference>
<organism evidence="2 3">
    <name type="scientific">Streptomyces sedi</name>
    <dbReference type="NCBI Taxonomy" id="555059"/>
    <lineage>
        <taxon>Bacteria</taxon>
        <taxon>Bacillati</taxon>
        <taxon>Actinomycetota</taxon>
        <taxon>Actinomycetes</taxon>
        <taxon>Kitasatosporales</taxon>
        <taxon>Streptomycetaceae</taxon>
        <taxon>Streptomyces</taxon>
    </lineage>
</organism>
<dbReference type="SUPFAM" id="SSF52540">
    <property type="entry name" value="P-loop containing nucleoside triphosphate hydrolases"/>
    <property type="match status" value="1"/>
</dbReference>
<dbReference type="OrthoDB" id="3311584at2"/>
<dbReference type="EMBL" id="VDGT01000001">
    <property type="protein sequence ID" value="TNM34472.1"/>
    <property type="molecule type" value="Genomic_DNA"/>
</dbReference>
<dbReference type="SMART" id="SM00028">
    <property type="entry name" value="TPR"/>
    <property type="match status" value="2"/>
</dbReference>
<dbReference type="InterPro" id="IPR027417">
    <property type="entry name" value="P-loop_NTPase"/>
</dbReference>
<keyword evidence="3" id="KW-1185">Reference proteome</keyword>
<dbReference type="Gene3D" id="3.40.50.300">
    <property type="entry name" value="P-loop containing nucleotide triphosphate hydrolases"/>
    <property type="match status" value="1"/>
</dbReference>
<gene>
    <name evidence="2" type="ORF">FH715_02040</name>
</gene>
<keyword evidence="2" id="KW-0067">ATP-binding</keyword>
<name>A0A5C4VFC4_9ACTN</name>
<dbReference type="InterPro" id="IPR011990">
    <property type="entry name" value="TPR-like_helical_dom_sf"/>
</dbReference>
<dbReference type="Proteomes" id="UP000311713">
    <property type="component" value="Unassembled WGS sequence"/>
</dbReference>
<dbReference type="InterPro" id="IPR019734">
    <property type="entry name" value="TPR_rpt"/>
</dbReference>
<dbReference type="GO" id="GO:0005524">
    <property type="term" value="F:ATP binding"/>
    <property type="evidence" value="ECO:0007669"/>
    <property type="project" value="UniProtKB-KW"/>
</dbReference>
<sequence>MRHTNKLSDLAQVHGASVQAGEIRGGIHLHGVGVVDCLRTPRQLPPISAHFGGREADLARLEDLRGHGHPGAPRLIVVSGQAGVGKTTLVLGWLGMVHGCFPDGQFFVDLRGHGPHGRVEPEEALEQLLHAWGAVDVPSGLANRVAQWRTLTSDLRAAVFVDDALHPAQVRPLIPGSADCLLVVTSRRQLPGLVRDGARSHQLDVLGQEAAVELLYRAGGGERVARERQAALSVVERCGRLPLAVCLAAGYLAVRPWESAAALAERLSEEGAVLDPLVDDEGAVRRAFDASYRLLSTKCASVYRALGLLPASAFEPAMVGAAAGIPTTEAEIALGVLVDASLVARLRCGAYRAHVLVRAHARERALVEEPWRESLLDRFLGWCLAMATEADRIVTPSHHASRACAHSLPSVSGFADEGQAVRWLDRRQDVLMEAVRLAGATGRYRVCWQLVDALHPLFARLRPALIWVEAHEIGRDAAERDGDTFGQVRMLTSGGAALRNAGLHEETAEWYGAAYTLACQRNDRRQQAQALQGLGNTYLWLGEYAAATERLRDALALREASGDRRGAALSQVSLAEVAIETREYTRAMALLAAARVRLAEVRDAYDAARALALLGRATGLGGDRRAGERRLRRALREFGATGAAPWQARVWELLGEVAQHHGAPAEAAARYERSRDLYESVSARDTERLSGRLRSL</sequence>
<dbReference type="PANTHER" id="PTHR47691:SF3">
    <property type="entry name" value="HTH-TYPE TRANSCRIPTIONAL REGULATOR RV0890C-RELATED"/>
    <property type="match status" value="1"/>
</dbReference>
<comment type="caution">
    <text evidence="2">The sequence shown here is derived from an EMBL/GenBank/DDBJ whole genome shotgun (WGS) entry which is preliminary data.</text>
</comment>
<dbReference type="SUPFAM" id="SSF48452">
    <property type="entry name" value="TPR-like"/>
    <property type="match status" value="1"/>
</dbReference>
<evidence type="ECO:0000313" key="3">
    <source>
        <dbReference type="Proteomes" id="UP000311713"/>
    </source>
</evidence>
<protein>
    <submittedName>
        <fullName evidence="2">ATP-binding protein</fullName>
    </submittedName>
</protein>
<accession>A0A5C4VFC4</accession>
<proteinExistence type="predicted"/>
<evidence type="ECO:0000313" key="2">
    <source>
        <dbReference type="EMBL" id="TNM34472.1"/>
    </source>
</evidence>
<dbReference type="RefSeq" id="WP_139640225.1">
    <property type="nucleotide sequence ID" value="NZ_BAAAZS010000066.1"/>
</dbReference>
<evidence type="ECO:0000256" key="1">
    <source>
        <dbReference type="PROSITE-ProRule" id="PRU00339"/>
    </source>
</evidence>
<dbReference type="PROSITE" id="PS50005">
    <property type="entry name" value="TPR"/>
    <property type="match status" value="1"/>
</dbReference>
<dbReference type="AlphaFoldDB" id="A0A5C4VFC4"/>
<reference evidence="2 3" key="1">
    <citation type="submission" date="2019-06" db="EMBL/GenBank/DDBJ databases">
        <title>Draft genome of Streptomyces sedi sp. JCM16909.</title>
        <authorList>
            <person name="Klykleung N."/>
            <person name="Tanasupawat S."/>
            <person name="Kudo T."/>
            <person name="Yuki M."/>
            <person name="Ohkuma M."/>
        </authorList>
    </citation>
    <scope>NUCLEOTIDE SEQUENCE [LARGE SCALE GENOMIC DNA]</scope>
    <source>
        <strain evidence="2 3">JCM 16909</strain>
    </source>
</reference>
<dbReference type="Gene3D" id="1.25.40.10">
    <property type="entry name" value="Tetratricopeptide repeat domain"/>
    <property type="match status" value="1"/>
</dbReference>
<keyword evidence="1" id="KW-0802">TPR repeat</keyword>